<dbReference type="InterPro" id="IPR009078">
    <property type="entry name" value="Ferritin-like_SF"/>
</dbReference>
<keyword evidence="2" id="KW-1185">Reference proteome</keyword>
<dbReference type="CDD" id="cd00657">
    <property type="entry name" value="Ferritin_like"/>
    <property type="match status" value="1"/>
</dbReference>
<dbReference type="Proteomes" id="UP000604737">
    <property type="component" value="Unassembled WGS sequence"/>
</dbReference>
<proteinExistence type="predicted"/>
<accession>A0ABQ3GX97</accession>
<evidence type="ECO:0000313" key="1">
    <source>
        <dbReference type="EMBL" id="GHD59044.1"/>
    </source>
</evidence>
<dbReference type="EMBL" id="BMYO01000002">
    <property type="protein sequence ID" value="GHD59044.1"/>
    <property type="molecule type" value="Genomic_DNA"/>
</dbReference>
<gene>
    <name evidence="1" type="ORF">GCM10007350_09830</name>
</gene>
<comment type="caution">
    <text evidence="1">The sequence shown here is derived from an EMBL/GenBank/DDBJ whole genome shotgun (WGS) entry which is preliminary data.</text>
</comment>
<name>A0ABQ3GX97_9NEIS</name>
<reference evidence="2" key="1">
    <citation type="journal article" date="2019" name="Int. J. Syst. Evol. Microbiol.">
        <title>The Global Catalogue of Microorganisms (GCM) 10K type strain sequencing project: providing services to taxonomists for standard genome sequencing and annotation.</title>
        <authorList>
            <consortium name="The Broad Institute Genomics Platform"/>
            <consortium name="The Broad Institute Genome Sequencing Center for Infectious Disease"/>
            <person name="Wu L."/>
            <person name="Ma J."/>
        </authorList>
    </citation>
    <scope>NUCLEOTIDE SEQUENCE [LARGE SCALE GENOMIC DNA]</scope>
    <source>
        <strain evidence="2">KCTC 23701</strain>
    </source>
</reference>
<dbReference type="InterPro" id="IPR007402">
    <property type="entry name" value="DUF455"/>
</dbReference>
<dbReference type="Pfam" id="PF04305">
    <property type="entry name" value="DUF455"/>
    <property type="match status" value="1"/>
</dbReference>
<dbReference type="InterPro" id="IPR011197">
    <property type="entry name" value="UCP012318"/>
</dbReference>
<dbReference type="SUPFAM" id="SSF47240">
    <property type="entry name" value="Ferritin-like"/>
    <property type="match status" value="1"/>
</dbReference>
<organism evidence="1 2">
    <name type="scientific">Jeongeupia chitinilytica</name>
    <dbReference type="NCBI Taxonomy" id="1041641"/>
    <lineage>
        <taxon>Bacteria</taxon>
        <taxon>Pseudomonadati</taxon>
        <taxon>Pseudomonadota</taxon>
        <taxon>Betaproteobacteria</taxon>
        <taxon>Neisseriales</taxon>
        <taxon>Chitinibacteraceae</taxon>
        <taxon>Jeongeupia</taxon>
    </lineage>
</organism>
<dbReference type="PANTHER" id="PTHR42782:SF4">
    <property type="entry name" value="DUF455 DOMAIN-CONTAINING PROTEIN"/>
    <property type="match status" value="1"/>
</dbReference>
<dbReference type="PANTHER" id="PTHR42782">
    <property type="entry name" value="SI:CH73-314G15.3"/>
    <property type="match status" value="1"/>
</dbReference>
<dbReference type="PIRSF" id="PIRSF012318">
    <property type="entry name" value="UCP012318"/>
    <property type="match status" value="1"/>
</dbReference>
<evidence type="ECO:0008006" key="3">
    <source>
        <dbReference type="Google" id="ProtNLM"/>
    </source>
</evidence>
<protein>
    <recommendedName>
        <fullName evidence="3">Ferritin-like domain-containing protein</fullName>
    </recommendedName>
</protein>
<evidence type="ECO:0000313" key="2">
    <source>
        <dbReference type="Proteomes" id="UP000604737"/>
    </source>
</evidence>
<sequence length="251" mass="28169">MERDPVLKVRQVNDFNDDSYLENAPVHVARIIVPGRPARPELVAPSALANREIHSVEGRGALLHAIAHIEFNAINLALDAVYRFTGMPEAYYNDWLQVAREEALHFSLLCDHLATLGYAYGDFPAHNGLWEMAVKTDDDVMARMALVPRILEARGLDVTPGIREKLKQSGDVRACEILDVILRDEIGHVQIGNRWFHWCCTERGLDPVPTFVGLLHDYDAVLPRGKLNYPARRAAGFSDEELALIESIKLV</sequence>